<reference evidence="10 11" key="1">
    <citation type="submission" date="2019-08" db="EMBL/GenBank/DDBJ databases">
        <title>Complete genome sequence of Candidatus Uab amorphum.</title>
        <authorList>
            <person name="Shiratori T."/>
            <person name="Suzuki S."/>
            <person name="Kakizawa Y."/>
            <person name="Ishida K."/>
        </authorList>
    </citation>
    <scope>NUCLEOTIDE SEQUENCE [LARGE SCALE GENOMIC DNA]</scope>
    <source>
        <strain evidence="10 11">SRT547</strain>
    </source>
</reference>
<dbReference type="InterPro" id="IPR036188">
    <property type="entry name" value="FAD/NAD-bd_sf"/>
</dbReference>
<evidence type="ECO:0000256" key="2">
    <source>
        <dbReference type="ARBA" id="ARBA00022630"/>
    </source>
</evidence>
<gene>
    <name evidence="10" type="ORF">UABAM_00680</name>
</gene>
<dbReference type="GO" id="GO:0005737">
    <property type="term" value="C:cytoplasm"/>
    <property type="evidence" value="ECO:0007669"/>
    <property type="project" value="InterPro"/>
</dbReference>
<keyword evidence="8" id="KW-0521">NADP</keyword>
<keyword evidence="2 7" id="KW-0285">Flavoprotein</keyword>
<keyword evidence="3 7" id="KW-0274">FAD</keyword>
<organism evidence="10 11">
    <name type="scientific">Uabimicrobium amorphum</name>
    <dbReference type="NCBI Taxonomy" id="2596890"/>
    <lineage>
        <taxon>Bacteria</taxon>
        <taxon>Pseudomonadati</taxon>
        <taxon>Planctomycetota</taxon>
        <taxon>Candidatus Uabimicrobiia</taxon>
        <taxon>Candidatus Uabimicrobiales</taxon>
        <taxon>Candidatus Uabimicrobiaceae</taxon>
        <taxon>Candidatus Uabimicrobium</taxon>
    </lineage>
</organism>
<dbReference type="Gene3D" id="3.50.50.60">
    <property type="entry name" value="FAD/NAD(P)-binding domain"/>
    <property type="match status" value="2"/>
</dbReference>
<dbReference type="PANTHER" id="PTHR48105">
    <property type="entry name" value="THIOREDOXIN REDUCTASE 1-RELATED-RELATED"/>
    <property type="match status" value="1"/>
</dbReference>
<sequence length="338" mass="36283">MSENILDVVIIGSGCAGHTAAIYAARANLNPLVFEGHEPGGQLSLTSSVENYPGFPEGINGFELMDRMKKQASSFGAKYVMEVIKEVDLQQRPFKISAEGGEYLAQTLIIASGARAKLLDIPGEKEFFGKTVSTCATCDGALYRDKTVIVVGGGDTAMEDATFLTRFAKEVHLVHRRDKFRASKIMQDRALNNPKITVHWNSAVTEICGEGNNVSHVRLAKHPKGSPAQKLQEHDGNAESAGVTIDEFKCDGVFIAIGHIPNIEFLHGKLATNNDGYIVPSHNDANCASCDVETAIPGVFAAGDVVDWQFQQAVTAAGMGCKAAMAAEEFLSHQTPES</sequence>
<dbReference type="InterPro" id="IPR050097">
    <property type="entry name" value="Ferredoxin-NADP_redctase_2"/>
</dbReference>
<dbReference type="Pfam" id="PF07992">
    <property type="entry name" value="Pyr_redox_2"/>
    <property type="match status" value="1"/>
</dbReference>
<evidence type="ECO:0000313" key="10">
    <source>
        <dbReference type="EMBL" id="BBM82337.1"/>
    </source>
</evidence>
<keyword evidence="6 7" id="KW-0676">Redox-active center</keyword>
<protein>
    <recommendedName>
        <fullName evidence="7">Thioredoxin reductase</fullName>
        <ecNumber evidence="7">1.8.1.9</ecNumber>
    </recommendedName>
</protein>
<dbReference type="GO" id="GO:0019430">
    <property type="term" value="P:removal of superoxide radicals"/>
    <property type="evidence" value="ECO:0007669"/>
    <property type="project" value="UniProtKB-UniRule"/>
</dbReference>
<dbReference type="NCBIfam" id="TIGR01292">
    <property type="entry name" value="TRX_reduct"/>
    <property type="match status" value="1"/>
</dbReference>
<dbReference type="RefSeq" id="WP_173013109.1">
    <property type="nucleotide sequence ID" value="NZ_AP019860.1"/>
</dbReference>
<proteinExistence type="inferred from homology"/>
<evidence type="ECO:0000256" key="7">
    <source>
        <dbReference type="RuleBase" id="RU003880"/>
    </source>
</evidence>
<dbReference type="PRINTS" id="PR00469">
    <property type="entry name" value="PNDRDTASEII"/>
</dbReference>
<dbReference type="Proteomes" id="UP000326354">
    <property type="component" value="Chromosome"/>
</dbReference>
<dbReference type="EMBL" id="AP019860">
    <property type="protein sequence ID" value="BBM82337.1"/>
    <property type="molecule type" value="Genomic_DNA"/>
</dbReference>
<dbReference type="InterPro" id="IPR008255">
    <property type="entry name" value="Pyr_nucl-diS_OxRdtase_2_AS"/>
</dbReference>
<evidence type="ECO:0000256" key="5">
    <source>
        <dbReference type="ARBA" id="ARBA00023157"/>
    </source>
</evidence>
<keyword evidence="4 7" id="KW-0560">Oxidoreductase</keyword>
<dbReference type="EC" id="1.8.1.9" evidence="7"/>
<evidence type="ECO:0000256" key="1">
    <source>
        <dbReference type="ARBA" id="ARBA00009333"/>
    </source>
</evidence>
<name>A0A5S9IIT0_UABAM</name>
<comment type="similarity">
    <text evidence="1 7">Belongs to the class-II pyridine nucleotide-disulfide oxidoreductase family.</text>
</comment>
<dbReference type="KEGG" id="uam:UABAM_00680"/>
<evidence type="ECO:0000259" key="9">
    <source>
        <dbReference type="Pfam" id="PF07992"/>
    </source>
</evidence>
<dbReference type="InterPro" id="IPR023753">
    <property type="entry name" value="FAD/NAD-binding_dom"/>
</dbReference>
<feature type="domain" description="FAD/NAD(P)-binding" evidence="9">
    <location>
        <begin position="7"/>
        <end position="320"/>
    </location>
</feature>
<evidence type="ECO:0000256" key="6">
    <source>
        <dbReference type="ARBA" id="ARBA00023284"/>
    </source>
</evidence>
<dbReference type="InterPro" id="IPR005982">
    <property type="entry name" value="Thioredox_Rdtase"/>
</dbReference>
<evidence type="ECO:0000256" key="4">
    <source>
        <dbReference type="ARBA" id="ARBA00023002"/>
    </source>
</evidence>
<dbReference type="PROSITE" id="PS00573">
    <property type="entry name" value="PYRIDINE_REDOX_2"/>
    <property type="match status" value="1"/>
</dbReference>
<keyword evidence="11" id="KW-1185">Reference proteome</keyword>
<dbReference type="AlphaFoldDB" id="A0A5S9IIT0"/>
<comment type="subunit">
    <text evidence="7">Homodimer.</text>
</comment>
<dbReference type="GO" id="GO:0004791">
    <property type="term" value="F:thioredoxin-disulfide reductase (NADPH) activity"/>
    <property type="evidence" value="ECO:0007669"/>
    <property type="project" value="UniProtKB-UniRule"/>
</dbReference>
<evidence type="ECO:0000256" key="3">
    <source>
        <dbReference type="ARBA" id="ARBA00022827"/>
    </source>
</evidence>
<dbReference type="SUPFAM" id="SSF51905">
    <property type="entry name" value="FAD/NAD(P)-binding domain"/>
    <property type="match status" value="1"/>
</dbReference>
<accession>A0A5S9IIT0</accession>
<keyword evidence="5" id="KW-1015">Disulfide bond</keyword>
<comment type="cofactor">
    <cofactor evidence="8">
        <name>FAD</name>
        <dbReference type="ChEBI" id="CHEBI:57692"/>
    </cofactor>
    <text evidence="8">Binds 1 FAD per subunit.</text>
</comment>
<evidence type="ECO:0000313" key="11">
    <source>
        <dbReference type="Proteomes" id="UP000326354"/>
    </source>
</evidence>
<evidence type="ECO:0000256" key="8">
    <source>
        <dbReference type="RuleBase" id="RU003881"/>
    </source>
</evidence>
<comment type="catalytic activity">
    <reaction evidence="7">
        <text>[thioredoxin]-dithiol + NADP(+) = [thioredoxin]-disulfide + NADPH + H(+)</text>
        <dbReference type="Rhea" id="RHEA:20345"/>
        <dbReference type="Rhea" id="RHEA-COMP:10698"/>
        <dbReference type="Rhea" id="RHEA-COMP:10700"/>
        <dbReference type="ChEBI" id="CHEBI:15378"/>
        <dbReference type="ChEBI" id="CHEBI:29950"/>
        <dbReference type="ChEBI" id="CHEBI:50058"/>
        <dbReference type="ChEBI" id="CHEBI:57783"/>
        <dbReference type="ChEBI" id="CHEBI:58349"/>
        <dbReference type="EC" id="1.8.1.9"/>
    </reaction>
</comment>
<dbReference type="PRINTS" id="PR00368">
    <property type="entry name" value="FADPNR"/>
</dbReference>